<dbReference type="AlphaFoldDB" id="A0A1M6CJW7"/>
<feature type="transmembrane region" description="Helical" evidence="1">
    <location>
        <begin position="504"/>
        <end position="523"/>
    </location>
</feature>
<feature type="transmembrane region" description="Helical" evidence="1">
    <location>
        <begin position="415"/>
        <end position="435"/>
    </location>
</feature>
<proteinExistence type="predicted"/>
<protein>
    <submittedName>
        <fullName evidence="2">Uncharacterized protein</fullName>
    </submittedName>
</protein>
<organism evidence="2 3">
    <name type="scientific">Desulfatibacillum alkenivorans DSM 16219</name>
    <dbReference type="NCBI Taxonomy" id="1121393"/>
    <lineage>
        <taxon>Bacteria</taxon>
        <taxon>Pseudomonadati</taxon>
        <taxon>Thermodesulfobacteriota</taxon>
        <taxon>Desulfobacteria</taxon>
        <taxon>Desulfobacterales</taxon>
        <taxon>Desulfatibacillaceae</taxon>
        <taxon>Desulfatibacillum</taxon>
    </lineage>
</organism>
<feature type="transmembrane region" description="Helical" evidence="1">
    <location>
        <begin position="530"/>
        <end position="553"/>
    </location>
</feature>
<reference evidence="3" key="1">
    <citation type="submission" date="2016-11" db="EMBL/GenBank/DDBJ databases">
        <authorList>
            <person name="Varghese N."/>
            <person name="Submissions S."/>
        </authorList>
    </citation>
    <scope>NUCLEOTIDE SEQUENCE [LARGE SCALE GENOMIC DNA]</scope>
    <source>
        <strain evidence="3">DSM 16219</strain>
    </source>
</reference>
<feature type="transmembrane region" description="Helical" evidence="1">
    <location>
        <begin position="237"/>
        <end position="255"/>
    </location>
</feature>
<feature type="transmembrane region" description="Helical" evidence="1">
    <location>
        <begin position="74"/>
        <end position="92"/>
    </location>
</feature>
<feature type="transmembrane region" description="Helical" evidence="1">
    <location>
        <begin position="447"/>
        <end position="470"/>
    </location>
</feature>
<feature type="transmembrane region" description="Helical" evidence="1">
    <location>
        <begin position="148"/>
        <end position="167"/>
    </location>
</feature>
<feature type="transmembrane region" description="Helical" evidence="1">
    <location>
        <begin position="286"/>
        <end position="305"/>
    </location>
</feature>
<evidence type="ECO:0000256" key="1">
    <source>
        <dbReference type="SAM" id="Phobius"/>
    </source>
</evidence>
<feature type="transmembrane region" description="Helical" evidence="1">
    <location>
        <begin position="377"/>
        <end position="395"/>
    </location>
</feature>
<gene>
    <name evidence="2" type="ORF">SAMN02745216_00255</name>
</gene>
<feature type="transmembrane region" description="Helical" evidence="1">
    <location>
        <begin position="43"/>
        <end position="62"/>
    </location>
</feature>
<feature type="transmembrane region" description="Helical" evidence="1">
    <location>
        <begin position="205"/>
        <end position="225"/>
    </location>
</feature>
<feature type="transmembrane region" description="Helical" evidence="1">
    <location>
        <begin position="351"/>
        <end position="370"/>
    </location>
</feature>
<dbReference type="OrthoDB" id="5425313at2"/>
<keyword evidence="1" id="KW-0472">Membrane</keyword>
<dbReference type="STRING" id="1121393.SAMN02745216_00255"/>
<feature type="transmembrane region" description="Helical" evidence="1">
    <location>
        <begin position="317"/>
        <end position="339"/>
    </location>
</feature>
<accession>A0A1M6CJW7</accession>
<sequence>MTDARQHMRFALWLGNFACLGLCAAYWAGLTAAGVEPSAGQKTILMTLICVPASVWAAKRIWSGSDHWNADARDFLLLCSFMFPASALNFIFSPAQAPGFVLAIPFMAMLWAKIFTREPDSLEEMAEGFLTFLCQIAAAALAPRVSSFWPLSLAAGLLAVGAGYGVMGRGRPGFLTAFLSPLMALWFFLNLSNQLVNSYPSCSKIVLIAGVIVYLGLIALGFMLAKNQSPWLKTFNRACLLIFALSLITEVNLEAGMSTPLFLLDFHWWIHVAPGLDAVYDTMKPYVHYVPFEGFIFETMLPRLWFVGLNQTMGGYFALMAGFCFASQALFLYLVYAFLNRVLRATQFSSALLACAIVITNLSLIGICYPFPGAWTIAERSIICFVCALLFFRLYQKGGGPRFALLVGGVHAFSFFYEPFFGLAGLCALAGVMIFSPARMQNKAAVAAGIAGVIAAFIIIFRIPLTMFFIHQPFAMLDSGGALVKLGEGRHLFMALFREHTLSIFHYLNALGAMLVFVGILPAKARRHRLFGLALYLFIATFFMMISGGQRFFGEPDGTFSTVHFAAMASVLAVPLWICLIRIILDSAGLKSLDKNALARICMAAAVLAAFTDGVHKGLAPGPLRAGISERRFEATAWDDQIHYQAPFSNSVPAILKYYFDCKSRPYIANGPAPLPVHYEPYDRWKDGILPLQPIQDIRAFISHSRMKRE</sequence>
<name>A0A1M6CJW7_9BACT</name>
<keyword evidence="1" id="KW-1133">Transmembrane helix</keyword>
<evidence type="ECO:0000313" key="2">
    <source>
        <dbReference type="EMBL" id="SHI61044.1"/>
    </source>
</evidence>
<feature type="transmembrane region" description="Helical" evidence="1">
    <location>
        <begin position="565"/>
        <end position="585"/>
    </location>
</feature>
<keyword evidence="3" id="KW-1185">Reference proteome</keyword>
<keyword evidence="1" id="KW-0812">Transmembrane</keyword>
<feature type="transmembrane region" description="Helical" evidence="1">
    <location>
        <begin position="174"/>
        <end position="193"/>
    </location>
</feature>
<dbReference type="RefSeq" id="WP_139264576.1">
    <property type="nucleotide sequence ID" value="NZ_FQZU01000001.1"/>
</dbReference>
<evidence type="ECO:0000313" key="3">
    <source>
        <dbReference type="Proteomes" id="UP000183994"/>
    </source>
</evidence>
<dbReference type="Proteomes" id="UP000183994">
    <property type="component" value="Unassembled WGS sequence"/>
</dbReference>
<dbReference type="EMBL" id="FQZU01000001">
    <property type="protein sequence ID" value="SHI61044.1"/>
    <property type="molecule type" value="Genomic_DNA"/>
</dbReference>